<evidence type="ECO:0000313" key="1">
    <source>
        <dbReference type="EMBL" id="JAH91994.1"/>
    </source>
</evidence>
<proteinExistence type="predicted"/>
<accession>A0A0E9WNK8</accession>
<name>A0A0E9WNK8_ANGAN</name>
<reference evidence="1" key="1">
    <citation type="submission" date="2014-11" db="EMBL/GenBank/DDBJ databases">
        <authorList>
            <person name="Amaro Gonzalez C."/>
        </authorList>
    </citation>
    <scope>NUCLEOTIDE SEQUENCE</scope>
</reference>
<protein>
    <submittedName>
        <fullName evidence="1">Uncharacterized protein</fullName>
    </submittedName>
</protein>
<dbReference type="EMBL" id="GBXM01016583">
    <property type="protein sequence ID" value="JAH91994.1"/>
    <property type="molecule type" value="Transcribed_RNA"/>
</dbReference>
<organism evidence="1">
    <name type="scientific">Anguilla anguilla</name>
    <name type="common">European freshwater eel</name>
    <name type="synonym">Muraena anguilla</name>
    <dbReference type="NCBI Taxonomy" id="7936"/>
    <lineage>
        <taxon>Eukaryota</taxon>
        <taxon>Metazoa</taxon>
        <taxon>Chordata</taxon>
        <taxon>Craniata</taxon>
        <taxon>Vertebrata</taxon>
        <taxon>Euteleostomi</taxon>
        <taxon>Actinopterygii</taxon>
        <taxon>Neopterygii</taxon>
        <taxon>Teleostei</taxon>
        <taxon>Anguilliformes</taxon>
        <taxon>Anguillidae</taxon>
        <taxon>Anguilla</taxon>
    </lineage>
</organism>
<reference evidence="1" key="2">
    <citation type="journal article" date="2015" name="Fish Shellfish Immunol.">
        <title>Early steps in the European eel (Anguilla anguilla)-Vibrio vulnificus interaction in the gills: Role of the RtxA13 toxin.</title>
        <authorList>
            <person name="Callol A."/>
            <person name="Pajuelo D."/>
            <person name="Ebbesson L."/>
            <person name="Teles M."/>
            <person name="MacKenzie S."/>
            <person name="Amaro C."/>
        </authorList>
    </citation>
    <scope>NUCLEOTIDE SEQUENCE</scope>
</reference>
<dbReference type="AlphaFoldDB" id="A0A0E9WNK8"/>
<sequence>MYWLYFFRLFYLQGTHTTGYILVILLLLGNRYAILLRLGTQHILLILLKPDL</sequence>